<feature type="domain" description="Insecticide toxin TcdB middle/N-terminal" evidence="6">
    <location>
        <begin position="2053"/>
        <end position="2191"/>
    </location>
</feature>
<dbReference type="SUPFAM" id="SSF69318">
    <property type="entry name" value="Integrin alpha N-terminal domain"/>
    <property type="match status" value="1"/>
</dbReference>
<dbReference type="InterPro" id="IPR000906">
    <property type="entry name" value="ZU5_dom"/>
</dbReference>
<dbReference type="PANTHER" id="PTHR32305">
    <property type="match status" value="1"/>
</dbReference>
<dbReference type="InterPro" id="IPR003284">
    <property type="entry name" value="Sal_SpvB"/>
</dbReference>
<evidence type="ECO:0000256" key="4">
    <source>
        <dbReference type="SAM" id="MobiDB-lite"/>
    </source>
</evidence>
<dbReference type="PANTHER" id="PTHR32305:SF15">
    <property type="entry name" value="PROTEIN RHSA-RELATED"/>
    <property type="match status" value="1"/>
</dbReference>
<dbReference type="InterPro" id="IPR028994">
    <property type="entry name" value="Integrin_alpha_N"/>
</dbReference>
<dbReference type="Pfam" id="PF03534">
    <property type="entry name" value="SpvB"/>
    <property type="match status" value="1"/>
</dbReference>
<evidence type="ECO:0000256" key="2">
    <source>
        <dbReference type="ARBA" id="ARBA00022525"/>
    </source>
</evidence>
<name>A0ABZ2LRR9_9BACT</name>
<comment type="subcellular location">
    <subcellularLocation>
        <location evidence="1">Secreted</location>
    </subcellularLocation>
</comment>
<evidence type="ECO:0000256" key="1">
    <source>
        <dbReference type="ARBA" id="ARBA00004613"/>
    </source>
</evidence>
<dbReference type="InterPro" id="IPR050708">
    <property type="entry name" value="T6SS_VgrG/RHS"/>
</dbReference>
<dbReference type="RefSeq" id="WP_394821480.1">
    <property type="nucleotide sequence ID" value="NZ_CP089984.1"/>
</dbReference>
<organism evidence="7 8">
    <name type="scientific">Pendulispora albinea</name>
    <dbReference type="NCBI Taxonomy" id="2741071"/>
    <lineage>
        <taxon>Bacteria</taxon>
        <taxon>Pseudomonadati</taxon>
        <taxon>Myxococcota</taxon>
        <taxon>Myxococcia</taxon>
        <taxon>Myxococcales</taxon>
        <taxon>Sorangiineae</taxon>
        <taxon>Pendulisporaceae</taxon>
        <taxon>Pendulispora</taxon>
    </lineage>
</organism>
<dbReference type="InterPro" id="IPR022385">
    <property type="entry name" value="Rhs_assc_core"/>
</dbReference>
<evidence type="ECO:0000313" key="7">
    <source>
        <dbReference type="EMBL" id="WXB11865.1"/>
    </source>
</evidence>
<keyword evidence="2" id="KW-0964">Secreted</keyword>
<evidence type="ECO:0000313" key="8">
    <source>
        <dbReference type="Proteomes" id="UP001370348"/>
    </source>
</evidence>
<accession>A0ABZ2LRR9</accession>
<feature type="region of interest" description="Disordered" evidence="4">
    <location>
        <begin position="2241"/>
        <end position="2262"/>
    </location>
</feature>
<dbReference type="NCBIfam" id="TIGR03696">
    <property type="entry name" value="Rhs_assc_core"/>
    <property type="match status" value="1"/>
</dbReference>
<dbReference type="Pfam" id="PF00791">
    <property type="entry name" value="ZU5"/>
    <property type="match status" value="1"/>
</dbReference>
<evidence type="ECO:0000256" key="3">
    <source>
        <dbReference type="ARBA" id="ARBA00023026"/>
    </source>
</evidence>
<dbReference type="Gene3D" id="2.60.220.30">
    <property type="match status" value="1"/>
</dbReference>
<dbReference type="Pfam" id="PF12256">
    <property type="entry name" value="TcdB_toxin_midN"/>
    <property type="match status" value="1"/>
</dbReference>
<feature type="domain" description="ZU5" evidence="5">
    <location>
        <begin position="535"/>
        <end position="605"/>
    </location>
</feature>
<gene>
    <name evidence="7" type="ORF">LZC94_28910</name>
</gene>
<evidence type="ECO:0000259" key="5">
    <source>
        <dbReference type="Pfam" id="PF00791"/>
    </source>
</evidence>
<dbReference type="EMBL" id="CP089984">
    <property type="protein sequence ID" value="WXB11865.1"/>
    <property type="molecule type" value="Genomic_DNA"/>
</dbReference>
<keyword evidence="3" id="KW-0843">Virulence</keyword>
<feature type="compositionally biased region" description="Polar residues" evidence="4">
    <location>
        <begin position="2241"/>
        <end position="2258"/>
    </location>
</feature>
<dbReference type="InterPro" id="IPR022045">
    <property type="entry name" value="TcdB_toxin_mid/N"/>
</dbReference>
<dbReference type="InterPro" id="IPR006530">
    <property type="entry name" value="YD"/>
</dbReference>
<sequence>MREQRSAPHAAAVLPVPLLPTSVSQSGASAGTDPWTLFDGRASTAIEAQPGEGIRFEVVLEGPTKLAALSFLGPTEGTVSVFSQGDGFELRPIAGWTNIAIRAAAGTWKRLDTRDEIPAKRLVVQWTGKTPRGPSEMGLWGFTLPRHGVPDAELADRILSDAAPGAVAVRATPNEGHIARVALHSSEVNRPARFRAMLPGEPRSWSRAFLVYELAGLRHWREVVRQINGLSIRGEAWSPSANGSSTMGGGLQVEEVDPSWLHSGDNEIQFLPLPGLNAPEYAVRHVRIVGVPLARVVENPPVHAGEKDRRIVLESPSQVHDLVFELGKATDGHMLVRAPGAKMVPVQIDLKGLEAGWHRVDIGRLPVTHTIAITLDGTKTPSRRSLESIAHVVSDVAVTASAIPRESDEQRIAVSYPLHGECVDHYADVRGFVKTLAPSDGIVALAANGREVKTALREDKSFALVVPEPDFFVGRAWDVTLQATLSSGKRLQRSVRVGPCLDPAVKSDASMLEDDGAPFGEVVRAGEAKAITFGGAKLEIPAGAVDKDVRITVRPLVAGQIPRMSHGMANVTPEGRAFRFGPHGLKFKKPIAITLPYDRASLGEGMHERHIFAFYYDEPLGKWQRIGRVGGAGNGELTSLTEHFTDFVNATLAMPDSPGPVSFDPNEMKGIKLASPSAGVDLIAPPQANASGSAALAYPIEVPPGRNGVAPQLAFTYNSARTNGWLGVGWDVSLSSIEIDTRFGVPTYGAPELAALTKADTYLLDGEQLRATGEDSFVRRTEGRFDRIIRKRDGQGCVTGWEVTDKSGTISTYGGQDRAAVLADPDNPCRAFRWALRSVRDTFGNVMSVTYAKDSGSLGDPFVALYPEWIDYASNASGLSAPYHVHFVRDVADARPDRISSGRPGFLERIRHRLDRIEVLYQATVIRQYQLGYLPDSVEHFHKSLLGSIAVLGLKGPQGASELDRHSFEYKAAPQMSPGGSIDGFDPKIPWGSVPTDDPLTRGNDSLGGLRGEVGIGFGPFAATVSAGGTSGGQTTHRSLIDYNADGLPDFAVDTGAAAFNFLRPGLSVRNPNPNRIHLQEAELKGLESLGHAGSSGWMVGGQIGIQGGPGVGASYSRTSTEDDKIFADMDADGLVDFVTLEDGFVSWHQNLGKGQFAGGARLGGALNPSGNKPDGAIAKQAARAGFRRVSPLLRWTAPFTGTIVFAGEIHKLRAGGNGVVTAVYHGKGGTPPTTPRTLTRVWERYFAPDDLRTCVPYNSTQGCVPGAQGFSLDVERGDRIYTTLTPFHDPNGSDQQFTLETQFNDTEWNPTIRYETCDPTLIEPYGAPVCVFSQKNDHRVAGQPKMTWTSAFGDAESGPIPVHIEGLLAKATTSDDVYYSIIKTNQNGDRIEDVVEPTLLAGGSAFNLPISVDTPMLEGQGLEFHIVSQTPIDPARIQWVPKVTYKKYCKVDPEQKKRVCGDVTCTTSAENQTVCTMAGDPVPGAVIPPDLVSQAITVFQTIPQMDTPSATKTYIVPTGGTLKVHASVALQDENGPSATLLIQGVHRLYAKKYFDPGSTGSFDVIVNAAAGDRLFATLVMDEPTTKFQAGAYLPDSGTFIPITVQYPDHTFDGKEPDGKRPLDPMAGGFHRWFTGFYNGDTDFAESGILFPFNADGTFRSNPPSFQLAAPRRLAPEPAWEGPGNAYILAGQQSCSRANLGGGFGSSGKLKSLRASTTWNVGYDANIVVAGAGASHGQSNGDHDFFDFNGDRYPDAVSLDGVVQFNDGQIKNGLGGGFLAPVGVPNLGSLDTLRRVNHGSANVRTDAVGKLLAHVVGGDGGLLKSMLQGFAVGADYGQSATSHEWTDINGDALPDFVFRDPSSPNHFTVRLNYGYRLGNAIPWTAEGWQNGKIVPAAFDEVSGSILESVAETFGAIRGANGVRLQDSGSVSAGINAVVAGGGVTYNVSRTLVDMTDVTGDGLPDQVMLRPGENALRVRQNLGDRFDGNEVIWNVPSWGISDSGKFSFLGGIDDGIHVRRSTTYSADFHFRICFFICIGISGFWSHGTSEAFATFEDVDGDSLPDFVYKGNGHAVFAKRNKAGGVNLLTTVHRPLGGTIALDYTTEGNLVGRADLPAGSPKVDEPWNKYVLSKVDVDDGRGNHYVRDFSYEPSGFFDRVEREDYGFAKVTTKLEDASTTESHYLNQDFYRRGLAAQTAMRDATGALFTSERVVYAQPSSSSPSEPLTGTFFPKEISRTSNWYEGTTSDLSNPGKSTTENRFWDDKGNLTDREVFADDGPADDVLYHVTYDPSLAQGGIFRPSQVTAKGRDGALLRDRKATYHANGALKTLTNVVIGGRDPLTNQPYTGDPAKNPTWQFTYDPYGNLQETIDPGGYTLTYAYDDVARSYRTSTLDSFGYISTSVPNYLFGTVDATNDVNQQTTLFRYDDFGRLVKVFGPNDVGANEPTIAFSYSLQGAGSPLPAYATTAHKDVRHPGDPIVTATFADGLERTIQTKKELEKDTGAGTALGMSVSGLIQFDVRGRAEKQGQPIFDTGAPGTFVLAPMKNPTSFTYDVMDRTRSMQMPDGALTTTTYGIEPFEGIARFTTTVRDPNVNAGGGLPGAAQKSFSDVRGLVLALQESNRLTAGGPRTTLVTRYAYNPIEELAQVTDAKGNVTKAGYDTVGRMVSLTSPDAGRTDWMYDRSGNLGAKETPRLRSIQKAIRYTYDFNRLRKVDYGASTPSVTYAYGDASQAGDAAHNLAGRIALETSEAGTKAYKYDRLGNVSEERWILNPLRSTEDEKYDRTMSWSYDSFGRLLAMQFPGEEIETVTYGYDRGGHVTSATGVTPSSGPSGGETVTPYLTFVGYDEFEQRTRLTSGNGITTKYVYEPRTRRLTEINADYRDPYLVFHDLPARPMQKLRYTYDPAGNITQIRNDAPFDTDRARTVAVGTVAENFAYDDLYQLKNANGIHQEDEPWRTTFGLGFTYDAAGNILQKAQRADHESFFAGEWTKDYPIDEVTYKADYTYAGPRAHAPTVIVDTLEGAESTKKRFLEYDLDGNQIESRYGLTRRTLTWDEEDRLKAVNEGTTKLSKALYDGSGERAMSLQWVEEETAHFGQNLTLRDGKVPTKHIFAGGTRIASKTGEGPEWVNPSTTVYLHDDHLGSAHYITSNEQEIVTHEEYFPTGELWVDERDPTTEIGPRYLFTGKELDAETGLYYFGARYYDSRLSQWNSPDPAMRSYMQNDRGAGMRMPRNLGTYTYAWNRPTLLRDPTGRSVAPRAYDAFTVFARATSNALIPAATAAVLGFLAGGPAGALAGFAGGLGWQTAGVLGVSTTIGLGALGAIHGYRLAQAKSYHSAQGFAAFLLDNTWAVHNSLVGSIYATALLGNPIAQNASEGSGGLYLQHQLVPPYDTTFGNVTAGTKVSRHEAIHAWQARVFGPTFYPIYGASYALNTAVPWWLIPKALGAWSNKPIDSAKHYFTHGVYPFVPFEMMSYAFEGSPP</sequence>
<proteinExistence type="predicted"/>
<keyword evidence="8" id="KW-1185">Reference proteome</keyword>
<protein>
    <submittedName>
        <fullName evidence="7">Rhs family carbohydrate-binding protein</fullName>
    </submittedName>
</protein>
<evidence type="ECO:0000259" key="6">
    <source>
        <dbReference type="Pfam" id="PF12256"/>
    </source>
</evidence>
<dbReference type="NCBIfam" id="TIGR01643">
    <property type="entry name" value="YD_repeat_2x"/>
    <property type="match status" value="1"/>
</dbReference>
<reference evidence="7 8" key="1">
    <citation type="submission" date="2021-12" db="EMBL/GenBank/DDBJ databases">
        <title>Discovery of the Pendulisporaceae a myxobacterial family with distinct sporulation behavior and unique specialized metabolism.</title>
        <authorList>
            <person name="Garcia R."/>
            <person name="Popoff A."/>
            <person name="Bader C.D."/>
            <person name="Loehr J."/>
            <person name="Walesch S."/>
            <person name="Walt C."/>
            <person name="Boldt J."/>
            <person name="Bunk B."/>
            <person name="Haeckl F.J.F.P.J."/>
            <person name="Gunesch A.P."/>
            <person name="Birkelbach J."/>
            <person name="Nuebel U."/>
            <person name="Pietschmann T."/>
            <person name="Bach T."/>
            <person name="Mueller R."/>
        </authorList>
    </citation>
    <scope>NUCLEOTIDE SEQUENCE [LARGE SCALE GENOMIC DNA]</scope>
    <source>
        <strain evidence="7 8">MSr11954</strain>
    </source>
</reference>
<dbReference type="Proteomes" id="UP001370348">
    <property type="component" value="Chromosome"/>
</dbReference>
<dbReference type="Gene3D" id="2.180.10.10">
    <property type="entry name" value="RHS repeat-associated core"/>
    <property type="match status" value="2"/>
</dbReference>